<evidence type="ECO:0000313" key="3">
    <source>
        <dbReference type="EMBL" id="KRZ18442.1"/>
    </source>
</evidence>
<accession>A0A0V1I6F9</accession>
<reference evidence="3 4" key="1">
    <citation type="submission" date="2015-01" db="EMBL/GenBank/DDBJ databases">
        <title>Evolution of Trichinella species and genotypes.</title>
        <authorList>
            <person name="Korhonen P.K."/>
            <person name="Edoardo P."/>
            <person name="Giuseppe L.R."/>
            <person name="Gasser R.B."/>
        </authorList>
    </citation>
    <scope>NUCLEOTIDE SEQUENCE [LARGE SCALE GENOMIC DNA]</scope>
    <source>
        <strain evidence="3">ISS1029</strain>
    </source>
</reference>
<gene>
    <name evidence="3" type="ORF">T11_15764</name>
</gene>
<dbReference type="AlphaFoldDB" id="A0A0V1I6F9"/>
<keyword evidence="1" id="KW-0175">Coiled coil</keyword>
<keyword evidence="2" id="KW-0812">Transmembrane</keyword>
<feature type="coiled-coil region" evidence="1">
    <location>
        <begin position="262"/>
        <end position="289"/>
    </location>
</feature>
<evidence type="ECO:0000256" key="1">
    <source>
        <dbReference type="SAM" id="Coils"/>
    </source>
</evidence>
<protein>
    <recommendedName>
        <fullName evidence="5">MSP domain-containing protein</fullName>
    </recommendedName>
</protein>
<evidence type="ECO:0000313" key="4">
    <source>
        <dbReference type="Proteomes" id="UP000055024"/>
    </source>
</evidence>
<comment type="caution">
    <text evidence="3">The sequence shown here is derived from an EMBL/GenBank/DDBJ whole genome shotgun (WGS) entry which is preliminary data.</text>
</comment>
<keyword evidence="2" id="KW-1133">Transmembrane helix</keyword>
<keyword evidence="4" id="KW-1185">Reference proteome</keyword>
<dbReference type="Proteomes" id="UP000055024">
    <property type="component" value="Unassembled WGS sequence"/>
</dbReference>
<feature type="transmembrane region" description="Helical" evidence="2">
    <location>
        <begin position="327"/>
        <end position="346"/>
    </location>
</feature>
<keyword evidence="2" id="KW-0472">Membrane</keyword>
<dbReference type="OrthoDB" id="5917926at2759"/>
<evidence type="ECO:0000256" key="2">
    <source>
        <dbReference type="SAM" id="Phobius"/>
    </source>
</evidence>
<organism evidence="3 4">
    <name type="scientific">Trichinella zimbabwensis</name>
    <dbReference type="NCBI Taxonomy" id="268475"/>
    <lineage>
        <taxon>Eukaryota</taxon>
        <taxon>Metazoa</taxon>
        <taxon>Ecdysozoa</taxon>
        <taxon>Nematoda</taxon>
        <taxon>Enoplea</taxon>
        <taxon>Dorylaimia</taxon>
        <taxon>Trichinellida</taxon>
        <taxon>Trichinellidae</taxon>
        <taxon>Trichinella</taxon>
    </lineage>
</organism>
<name>A0A0V1I6F9_9BILA</name>
<sequence length="348" mass="39938">MEHITHSLFTSNETSLDCGNLVSVNSTLRIKDDSVYSLLIINKSQKYAIFNLVEMESNNLVINPVNDIIEPNGLKFVQISLPLIRIHGPNYLKIPMKVMLYTTFVNALFIYSIDIRTIWRDMNVDDSKIHKNSIMIFPPAVDMEKIQSNENLETEVETSESNIQQSIIQVNDTDKASFVDEKYVKQSFNSSETTYIINPTLESSSVEDVKPDKVEKAHYANEASNFSHSKFEIIISDNQTDCNPAVGTSVFLKQKHGIISTLDDVKYTVELLEKQAENVKKLNKFQELRDLETSVRKRAVTIKEIGQFVPEIRVHRMELKKIAPQQMLTFTLLAVIFLLFIILYFYKI</sequence>
<dbReference type="EMBL" id="JYDP01000003">
    <property type="protein sequence ID" value="KRZ18442.1"/>
    <property type="molecule type" value="Genomic_DNA"/>
</dbReference>
<proteinExistence type="predicted"/>
<evidence type="ECO:0008006" key="5">
    <source>
        <dbReference type="Google" id="ProtNLM"/>
    </source>
</evidence>